<reference evidence="9 10" key="1">
    <citation type="submission" date="2015-06" db="EMBL/GenBank/DDBJ databases">
        <title>A Comprehensive Approach to Explore the Metabolic and Phylogenetic Diversity of Bacterial Steroid Degradation in the Environment: Testosterone as an Example.</title>
        <authorList>
            <person name="Yang F.-C."/>
            <person name="Chen Y.-L."/>
            <person name="Yu C.-P."/>
            <person name="Tang S.-L."/>
            <person name="Wang P.-H."/>
            <person name="Ismail W."/>
            <person name="Wang C.-H."/>
            <person name="Yang C.-Y."/>
            <person name="Chiang Y.-R."/>
        </authorList>
    </citation>
    <scope>NUCLEOTIDE SEQUENCE [LARGE SCALE GENOMIC DNA]</scope>
    <source>
        <strain evidence="9 10">DSM 18526</strain>
    </source>
</reference>
<proteinExistence type="inferred from homology"/>
<name>A0A127FDF9_STEDE</name>
<dbReference type="Proteomes" id="UP000070250">
    <property type="component" value="Chromosome"/>
</dbReference>
<evidence type="ECO:0000256" key="7">
    <source>
        <dbReference type="ARBA" id="ARBA00043224"/>
    </source>
</evidence>
<dbReference type="KEGG" id="sdf:ACG33_15110"/>
<dbReference type="InterPro" id="IPR052347">
    <property type="entry name" value="Isochorismatase_Nicotinamidase"/>
</dbReference>
<dbReference type="GO" id="GO:0046872">
    <property type="term" value="F:metal ion binding"/>
    <property type="evidence" value="ECO:0007669"/>
    <property type="project" value="UniProtKB-KW"/>
</dbReference>
<keyword evidence="3" id="KW-0479">Metal-binding</keyword>
<evidence type="ECO:0000256" key="5">
    <source>
        <dbReference type="ARBA" id="ARBA00037900"/>
    </source>
</evidence>
<keyword evidence="4" id="KW-0378">Hydrolase</keyword>
<dbReference type="CDD" id="cd01011">
    <property type="entry name" value="nicotinamidase"/>
    <property type="match status" value="1"/>
</dbReference>
<keyword evidence="2" id="KW-0662">Pyridine nucleotide biosynthesis</keyword>
<comment type="pathway">
    <text evidence="5">Cofactor biosynthesis; nicotinate biosynthesis; nicotinate from nicotinamide: step 1/1.</text>
</comment>
<evidence type="ECO:0000313" key="10">
    <source>
        <dbReference type="Proteomes" id="UP000070250"/>
    </source>
</evidence>
<evidence type="ECO:0000256" key="6">
    <source>
        <dbReference type="ARBA" id="ARBA00039017"/>
    </source>
</evidence>
<evidence type="ECO:0000256" key="4">
    <source>
        <dbReference type="ARBA" id="ARBA00022801"/>
    </source>
</evidence>
<dbReference type="EMBL" id="CP011971">
    <property type="protein sequence ID" value="AMN48402.1"/>
    <property type="molecule type" value="Genomic_DNA"/>
</dbReference>
<protein>
    <recommendedName>
        <fullName evidence="6">nicotinamidase</fullName>
        <ecNumber evidence="6">3.5.1.19</ecNumber>
    </recommendedName>
    <alternativeName>
        <fullName evidence="7">Nicotinamide deamidase</fullName>
    </alternativeName>
</protein>
<sequence length="222" mass="24287">MVNDRARTALLLIDIQYDFLPGGALAVTGGEAILAPIRELLESCLFDCVVATQDWHPAGHVSFASSHAGRTPFEVMLLHGREQVLWPDHCIAGTRGAALHDSLPLEHVDAIIRKGTDPKVDSYSGFRNNWDENGERPATGLAGYLRERGIKRAYVCGLARDFCVRWSAEDAADLGFEVAVIWDLTRSVNPAGDDVLRAALDDKNVQVIDSKHLASTRQGMVL</sequence>
<comment type="similarity">
    <text evidence="1">Belongs to the isochorismatase family.</text>
</comment>
<dbReference type="OrthoDB" id="9791276at2"/>
<gene>
    <name evidence="9" type="ORF">ACG33_15110</name>
</gene>
<evidence type="ECO:0000256" key="3">
    <source>
        <dbReference type="ARBA" id="ARBA00022723"/>
    </source>
</evidence>
<dbReference type="AlphaFoldDB" id="A0A127FDF9"/>
<feature type="domain" description="Isochorismatase-like" evidence="8">
    <location>
        <begin position="8"/>
        <end position="210"/>
    </location>
</feature>
<dbReference type="GO" id="GO:0008936">
    <property type="term" value="F:nicotinamidase activity"/>
    <property type="evidence" value="ECO:0007669"/>
    <property type="project" value="UniProtKB-EC"/>
</dbReference>
<keyword evidence="10" id="KW-1185">Reference proteome</keyword>
<dbReference type="InterPro" id="IPR036380">
    <property type="entry name" value="Isochorismatase-like_sf"/>
</dbReference>
<dbReference type="SUPFAM" id="SSF52499">
    <property type="entry name" value="Isochorismatase-like hydrolases"/>
    <property type="match status" value="1"/>
</dbReference>
<organism evidence="9 10">
    <name type="scientific">Steroidobacter denitrificans</name>
    <dbReference type="NCBI Taxonomy" id="465721"/>
    <lineage>
        <taxon>Bacteria</taxon>
        <taxon>Pseudomonadati</taxon>
        <taxon>Pseudomonadota</taxon>
        <taxon>Gammaproteobacteria</taxon>
        <taxon>Steroidobacterales</taxon>
        <taxon>Steroidobacteraceae</taxon>
        <taxon>Steroidobacter</taxon>
    </lineage>
</organism>
<evidence type="ECO:0000256" key="2">
    <source>
        <dbReference type="ARBA" id="ARBA00022642"/>
    </source>
</evidence>
<dbReference type="PANTHER" id="PTHR11080">
    <property type="entry name" value="PYRAZINAMIDASE/NICOTINAMIDASE"/>
    <property type="match status" value="1"/>
</dbReference>
<dbReference type="Pfam" id="PF00857">
    <property type="entry name" value="Isochorismatase"/>
    <property type="match status" value="1"/>
</dbReference>
<evidence type="ECO:0000256" key="1">
    <source>
        <dbReference type="ARBA" id="ARBA00006336"/>
    </source>
</evidence>
<dbReference type="InterPro" id="IPR000868">
    <property type="entry name" value="Isochorismatase-like_dom"/>
</dbReference>
<dbReference type="NCBIfam" id="NF008623">
    <property type="entry name" value="PRK11609.1"/>
    <property type="match status" value="1"/>
</dbReference>
<dbReference type="EC" id="3.5.1.19" evidence="6"/>
<dbReference type="PATRIC" id="fig|465721.4.peg.3229"/>
<dbReference type="STRING" id="465721.ACG33_15110"/>
<dbReference type="PANTHER" id="PTHR11080:SF2">
    <property type="entry name" value="LD05707P"/>
    <property type="match status" value="1"/>
</dbReference>
<evidence type="ECO:0000259" key="8">
    <source>
        <dbReference type="Pfam" id="PF00857"/>
    </source>
</evidence>
<dbReference type="GO" id="GO:0019363">
    <property type="term" value="P:pyridine nucleotide biosynthetic process"/>
    <property type="evidence" value="ECO:0007669"/>
    <property type="project" value="UniProtKB-KW"/>
</dbReference>
<accession>A0A127FDF9</accession>
<dbReference type="Gene3D" id="3.40.50.850">
    <property type="entry name" value="Isochorismatase-like"/>
    <property type="match status" value="1"/>
</dbReference>
<evidence type="ECO:0000313" key="9">
    <source>
        <dbReference type="EMBL" id="AMN48402.1"/>
    </source>
</evidence>